<dbReference type="SUPFAM" id="SSF52343">
    <property type="entry name" value="Ferredoxin reductase-like, C-terminal NADP-linked domain"/>
    <property type="match status" value="1"/>
</dbReference>
<comment type="similarity">
    <text evidence="5 19">Belongs to the nitrate reductase family.</text>
</comment>
<dbReference type="AlphaFoldDB" id="A0AAX4PCN4"/>
<keyword evidence="14" id="KW-0408">Iron</keyword>
<evidence type="ECO:0000256" key="11">
    <source>
        <dbReference type="ARBA" id="ARBA00022723"/>
    </source>
</evidence>
<evidence type="ECO:0000256" key="7">
    <source>
        <dbReference type="ARBA" id="ARBA00022505"/>
    </source>
</evidence>
<dbReference type="Gene3D" id="3.40.50.80">
    <property type="entry name" value="Nucleotide-binding domain of ferredoxin-NADP reductase (FNR) module"/>
    <property type="match status" value="1"/>
</dbReference>
<evidence type="ECO:0000256" key="9">
    <source>
        <dbReference type="ARBA" id="ARBA00022630"/>
    </source>
</evidence>
<dbReference type="InterPro" id="IPR001709">
    <property type="entry name" value="Flavoprot_Pyr_Nucl_cyt_Rdtase"/>
</dbReference>
<evidence type="ECO:0000256" key="20">
    <source>
        <dbReference type="PIRSR" id="PIRSR000233-1"/>
    </source>
</evidence>
<evidence type="ECO:0000256" key="14">
    <source>
        <dbReference type="ARBA" id="ARBA00023004"/>
    </source>
</evidence>
<dbReference type="GO" id="GO:0020037">
    <property type="term" value="F:heme binding"/>
    <property type="evidence" value="ECO:0007669"/>
    <property type="project" value="InterPro"/>
</dbReference>
<evidence type="ECO:0000256" key="15">
    <source>
        <dbReference type="ARBA" id="ARBA00023027"/>
    </source>
</evidence>
<evidence type="ECO:0000256" key="10">
    <source>
        <dbReference type="ARBA" id="ARBA00022692"/>
    </source>
</evidence>
<dbReference type="Proteomes" id="UP001472866">
    <property type="component" value="Chromosome 08"/>
</dbReference>
<dbReference type="InterPro" id="IPR000572">
    <property type="entry name" value="OxRdtase_Mopterin-bd_dom"/>
</dbReference>
<feature type="compositionally biased region" description="Basic and acidic residues" evidence="21">
    <location>
        <begin position="486"/>
        <end position="506"/>
    </location>
</feature>
<evidence type="ECO:0000256" key="18">
    <source>
        <dbReference type="ARBA" id="ARBA00023157"/>
    </source>
</evidence>
<dbReference type="InterPro" id="IPR001199">
    <property type="entry name" value="Cyt_B5-like_heme/steroid-bd"/>
</dbReference>
<dbReference type="PROSITE" id="PS00191">
    <property type="entry name" value="CYTOCHROME_B5_1"/>
    <property type="match status" value="1"/>
</dbReference>
<sequence>MLGTLNCLLGGDEGSRKKRQELKAFREKVKEHNNAGGTMAPSEERDLALADYIGEVDRSDLPKRLPEENIKKIDAKDVGTPDDWVPRHPDLIRLTGRHPLNCEPPLTQCYEHGFYLPASLHFVRNHGACPKLNWEDHKIKIHGLVSKPMEITMDQLLLLPSVKIPVTLVCAGNRRREENMIKKTIGFSWGACATSTSVWTGVRLCDLLKFCGVATKAQGASHVCFVGADPLPKDNYGTSINIERAMDPAMDVLIAWEQNGKRLLPDHGFPVRVIIPGMIGGRMVKWLTEIEVTKKESTNYYHYFDNRVLPSHVDAEKATAEGWWYKPEYIINDLNINSAMVYPQHDEILKLTGSDGQKYTLKGYAYSGGGRKVIRTEISFDGGKVWNLCKLHHTEKPNAYGKYWCWCHWELEINVLDLVGIEEISLRSWDDGMNTQPKDITWNVMGMMNNCHFRVKVHPIKHDGALALQFEHPTVAANGPGGWMVPKKDTDPTPKAPEPAKEPAKEAKHKPTKSLDSAARTYTLEEIAKHNTEKSAWFVHDGKVYDATEYLADHPGGAESILITAGQDATEEFDAIHSTKARGMLEKYYIGNVGAAGSTASSARNSDVEEVKPLIALDKTKRIPFKLAEKIVLSKDTRLFRFALQTPEHTLGLPVGNHMLLAARVGGKLVMRAYTPTSSDDNVGYFDLVVKVYFAGVHPKFPDGGVLSQHFDKMQIGDEIEAKGPIGHVTYNGRGNFLIHGKETKLSEVGLICGGTGITPAYQIIKAITKDKKDKTKVRLLYANKTEDDILLRDELDELASKFPRKFKLHYTLDEPPQNWKYSKGFINEDMIKEHMPQYSKKAMVMMCGPPPMIKYACVPNLEKNGFQEGSYLSF</sequence>
<dbReference type="Pfam" id="PF00175">
    <property type="entry name" value="NAD_binding_1"/>
    <property type="match status" value="1"/>
</dbReference>
<comment type="subunit">
    <text evidence="6">Homodimer.</text>
</comment>
<dbReference type="InterPro" id="IPR005066">
    <property type="entry name" value="MoCF_OxRdtse_dimer"/>
</dbReference>
<dbReference type="GO" id="GO:0042128">
    <property type="term" value="P:nitrate assimilation"/>
    <property type="evidence" value="ECO:0007669"/>
    <property type="project" value="UniProtKB-KW"/>
</dbReference>
<dbReference type="SMART" id="SM01117">
    <property type="entry name" value="Cyt-b5"/>
    <property type="match status" value="1"/>
</dbReference>
<dbReference type="InterPro" id="IPR008333">
    <property type="entry name" value="Cbr1-like_FAD-bd_dom"/>
</dbReference>
<dbReference type="PRINTS" id="PR00371">
    <property type="entry name" value="FPNCR"/>
</dbReference>
<dbReference type="Pfam" id="PF03404">
    <property type="entry name" value="Mo-co_dimer"/>
    <property type="match status" value="1"/>
</dbReference>
<comment type="cofactor">
    <cofactor evidence="2">
        <name>FAD</name>
        <dbReference type="ChEBI" id="CHEBI:57692"/>
    </cofactor>
</comment>
<evidence type="ECO:0000256" key="16">
    <source>
        <dbReference type="ARBA" id="ARBA00023063"/>
    </source>
</evidence>
<dbReference type="Pfam" id="PF00970">
    <property type="entry name" value="FAD_binding_6"/>
    <property type="match status" value="1"/>
</dbReference>
<gene>
    <name evidence="24" type="ORF">HKI87_08g55410</name>
</gene>
<dbReference type="GO" id="GO:0050464">
    <property type="term" value="F:nitrate reductase (NADPH) activity"/>
    <property type="evidence" value="ECO:0007669"/>
    <property type="project" value="InterPro"/>
</dbReference>
<dbReference type="SUPFAM" id="SSF56524">
    <property type="entry name" value="Oxidoreductase molybdopterin-binding domain"/>
    <property type="match status" value="1"/>
</dbReference>
<protein>
    <recommendedName>
        <fullName evidence="19">Nitrate reductase</fullName>
    </recommendedName>
</protein>
<evidence type="ECO:0000256" key="6">
    <source>
        <dbReference type="ARBA" id="ARBA00011738"/>
    </source>
</evidence>
<proteinExistence type="inferred from homology"/>
<dbReference type="GO" id="GO:0030151">
    <property type="term" value="F:molybdenum ion binding"/>
    <property type="evidence" value="ECO:0007669"/>
    <property type="project" value="InterPro"/>
</dbReference>
<dbReference type="Gene3D" id="2.40.30.10">
    <property type="entry name" value="Translation factors"/>
    <property type="match status" value="1"/>
</dbReference>
<dbReference type="FunFam" id="2.40.30.10:FF:000021">
    <property type="entry name" value="NADH-cytochrome b5 reductase"/>
    <property type="match status" value="1"/>
</dbReference>
<dbReference type="GO" id="GO:0016020">
    <property type="term" value="C:membrane"/>
    <property type="evidence" value="ECO:0007669"/>
    <property type="project" value="UniProtKB-SubCell"/>
</dbReference>
<keyword evidence="8" id="KW-0349">Heme</keyword>
<dbReference type="InterPro" id="IPR022407">
    <property type="entry name" value="OxRdtase_Mopterin_BS"/>
</dbReference>
<evidence type="ECO:0000256" key="13">
    <source>
        <dbReference type="ARBA" id="ARBA00023002"/>
    </source>
</evidence>
<keyword evidence="10" id="KW-0812">Transmembrane</keyword>
<dbReference type="InterPro" id="IPR014756">
    <property type="entry name" value="Ig_E-set"/>
</dbReference>
<accession>A0AAX4PCN4</accession>
<dbReference type="InterPro" id="IPR001433">
    <property type="entry name" value="OxRdtase_FAD/NAD-bd"/>
</dbReference>
<keyword evidence="25" id="KW-1185">Reference proteome</keyword>
<evidence type="ECO:0000256" key="5">
    <source>
        <dbReference type="ARBA" id="ARBA00006253"/>
    </source>
</evidence>
<dbReference type="PANTHER" id="PTHR19372:SF7">
    <property type="entry name" value="SULFITE OXIDASE, MITOCHONDRIAL"/>
    <property type="match status" value="1"/>
</dbReference>
<dbReference type="InterPro" id="IPR012137">
    <property type="entry name" value="Nitr_rd_NADH"/>
</dbReference>
<keyword evidence="15" id="KW-0520">NAD</keyword>
<dbReference type="CDD" id="cd02112">
    <property type="entry name" value="eukary_NR_Moco"/>
    <property type="match status" value="1"/>
</dbReference>
<keyword evidence="9" id="KW-0285">Flavoprotein</keyword>
<evidence type="ECO:0000256" key="8">
    <source>
        <dbReference type="ARBA" id="ARBA00022617"/>
    </source>
</evidence>
<feature type="domain" description="Cytochrome b5 heme-binding" evidence="22">
    <location>
        <begin position="519"/>
        <end position="594"/>
    </location>
</feature>
<keyword evidence="18" id="KW-1015">Disulfide bond</keyword>
<dbReference type="Pfam" id="PF00173">
    <property type="entry name" value="Cyt-b5"/>
    <property type="match status" value="1"/>
</dbReference>
<dbReference type="PROSITE" id="PS00559">
    <property type="entry name" value="MOLYBDOPTERIN_EUK"/>
    <property type="match status" value="1"/>
</dbReference>
<reference evidence="24 25" key="1">
    <citation type="submission" date="2024-03" db="EMBL/GenBank/DDBJ databases">
        <title>Complete genome sequence of the green alga Chloropicon roscoffensis RCC1871.</title>
        <authorList>
            <person name="Lemieux C."/>
            <person name="Pombert J.-F."/>
            <person name="Otis C."/>
            <person name="Turmel M."/>
        </authorList>
    </citation>
    <scope>NUCLEOTIDE SEQUENCE [LARGE SCALE GENOMIC DNA]</scope>
    <source>
        <strain evidence="24 25">RCC1871</strain>
    </source>
</reference>
<comment type="function">
    <text evidence="3 19">Nitrate reductase is a key enzyme involved in the first step of nitrate assimilation in plants, fungi and bacteria.</text>
</comment>
<dbReference type="GO" id="GO:0009416">
    <property type="term" value="P:response to light stimulus"/>
    <property type="evidence" value="ECO:0007669"/>
    <property type="project" value="UniProtKB-ARBA"/>
</dbReference>
<keyword evidence="11 20" id="KW-0479">Metal-binding</keyword>
<dbReference type="InterPro" id="IPR036374">
    <property type="entry name" value="OxRdtase_Mopterin-bd_sf"/>
</dbReference>
<evidence type="ECO:0000256" key="1">
    <source>
        <dbReference type="ARBA" id="ARBA00001971"/>
    </source>
</evidence>
<dbReference type="SUPFAM" id="SSF81296">
    <property type="entry name" value="E set domains"/>
    <property type="match status" value="1"/>
</dbReference>
<dbReference type="CDD" id="cd06183">
    <property type="entry name" value="cyt_b5_reduct_like"/>
    <property type="match status" value="1"/>
</dbReference>
<dbReference type="GO" id="GO:0043546">
    <property type="term" value="F:molybdopterin cofactor binding"/>
    <property type="evidence" value="ECO:0007669"/>
    <property type="project" value="InterPro"/>
</dbReference>
<dbReference type="FunFam" id="2.60.40.650:FF:000001">
    <property type="entry name" value="Nitrate reductase"/>
    <property type="match status" value="1"/>
</dbReference>
<dbReference type="Gene3D" id="3.90.420.10">
    <property type="entry name" value="Oxidoreductase, molybdopterin-binding domain"/>
    <property type="match status" value="1"/>
</dbReference>
<evidence type="ECO:0000259" key="22">
    <source>
        <dbReference type="PROSITE" id="PS50255"/>
    </source>
</evidence>
<comment type="cofactor">
    <cofactor evidence="20">
        <name>Mo-molybdopterin</name>
        <dbReference type="ChEBI" id="CHEBI:71302"/>
    </cofactor>
    <text evidence="20">Binds 1 Mo-molybdopterin (Mo-MPT) cofactor per subunit.</text>
</comment>
<dbReference type="PIRSF" id="PIRSF000233">
    <property type="entry name" value="Nitr_rd_NADH"/>
    <property type="match status" value="1"/>
</dbReference>
<evidence type="ECO:0000256" key="3">
    <source>
        <dbReference type="ARBA" id="ARBA00003838"/>
    </source>
</evidence>
<evidence type="ECO:0000313" key="24">
    <source>
        <dbReference type="EMBL" id="WZN63987.1"/>
    </source>
</evidence>
<dbReference type="InterPro" id="IPR018506">
    <property type="entry name" value="Cyt_B5_heme-BS"/>
</dbReference>
<feature type="binding site" evidence="20">
    <location>
        <position position="170"/>
    </location>
    <ligand>
        <name>Mo-molybdopterin</name>
        <dbReference type="ChEBI" id="CHEBI:71302"/>
    </ligand>
    <ligandPart>
        <name>Mo</name>
        <dbReference type="ChEBI" id="CHEBI:28685"/>
    </ligandPart>
</feature>
<comment type="cofactor">
    <cofactor evidence="1">
        <name>heme</name>
        <dbReference type="ChEBI" id="CHEBI:30413"/>
    </cofactor>
</comment>
<keyword evidence="12" id="KW-0274">FAD</keyword>
<dbReference type="PROSITE" id="PS51384">
    <property type="entry name" value="FAD_FR"/>
    <property type="match status" value="1"/>
</dbReference>
<keyword evidence="17" id="KW-0472">Membrane</keyword>
<dbReference type="InterPro" id="IPR036400">
    <property type="entry name" value="Cyt_B5-like_heme/steroid_sf"/>
</dbReference>
<evidence type="ECO:0000256" key="12">
    <source>
        <dbReference type="ARBA" id="ARBA00022827"/>
    </source>
</evidence>
<dbReference type="SUPFAM" id="SSF55856">
    <property type="entry name" value="Cytochrome b5-like heme/steroid binding domain"/>
    <property type="match status" value="1"/>
</dbReference>
<dbReference type="Pfam" id="PF00174">
    <property type="entry name" value="Oxidored_molyb"/>
    <property type="match status" value="1"/>
</dbReference>
<keyword evidence="7 20" id="KW-0500">Molybdenum</keyword>
<evidence type="ECO:0000313" key="25">
    <source>
        <dbReference type="Proteomes" id="UP001472866"/>
    </source>
</evidence>
<dbReference type="Gene3D" id="3.10.120.10">
    <property type="entry name" value="Cytochrome b5-like heme/steroid binding domain"/>
    <property type="match status" value="1"/>
</dbReference>
<dbReference type="InterPro" id="IPR017938">
    <property type="entry name" value="Riboflavin_synthase-like_b-brl"/>
</dbReference>
<comment type="subcellular location">
    <subcellularLocation>
        <location evidence="4">Membrane</location>
    </subcellularLocation>
</comment>
<evidence type="ECO:0000259" key="23">
    <source>
        <dbReference type="PROSITE" id="PS51384"/>
    </source>
</evidence>
<feature type="region of interest" description="Disordered" evidence="21">
    <location>
        <begin position="479"/>
        <end position="514"/>
    </location>
</feature>
<dbReference type="InterPro" id="IPR039261">
    <property type="entry name" value="FNR_nucleotide-bd"/>
</dbReference>
<dbReference type="FunFam" id="3.10.120.10:FF:000002">
    <property type="entry name" value="Cytochrome b5 type B"/>
    <property type="match status" value="1"/>
</dbReference>
<dbReference type="PANTHER" id="PTHR19372">
    <property type="entry name" value="SULFITE REDUCTASE"/>
    <property type="match status" value="1"/>
</dbReference>
<evidence type="ECO:0000256" key="19">
    <source>
        <dbReference type="PIRNR" id="PIRNR000233"/>
    </source>
</evidence>
<dbReference type="GO" id="GO:0006790">
    <property type="term" value="P:sulfur compound metabolic process"/>
    <property type="evidence" value="ECO:0007669"/>
    <property type="project" value="TreeGrafter"/>
</dbReference>
<dbReference type="FunFam" id="3.40.50.80:FF:000025">
    <property type="entry name" value="Nitrate reductase [NADH]"/>
    <property type="match status" value="1"/>
</dbReference>
<evidence type="ECO:0000256" key="2">
    <source>
        <dbReference type="ARBA" id="ARBA00001974"/>
    </source>
</evidence>
<dbReference type="PRINTS" id="PR00363">
    <property type="entry name" value="CYTOCHROMEB5"/>
</dbReference>
<dbReference type="GO" id="GO:0006809">
    <property type="term" value="P:nitric oxide biosynthetic process"/>
    <property type="evidence" value="ECO:0007669"/>
    <property type="project" value="InterPro"/>
</dbReference>
<evidence type="ECO:0000256" key="4">
    <source>
        <dbReference type="ARBA" id="ARBA00004370"/>
    </source>
</evidence>
<dbReference type="PRINTS" id="PR00407">
    <property type="entry name" value="EUMOPTERIN"/>
</dbReference>
<dbReference type="SUPFAM" id="SSF63380">
    <property type="entry name" value="Riboflavin synthase domain-like"/>
    <property type="match status" value="1"/>
</dbReference>
<dbReference type="InterPro" id="IPR008335">
    <property type="entry name" value="Mopterin_OxRdtase_euk"/>
</dbReference>
<keyword evidence="16 19" id="KW-0534">Nitrate assimilation</keyword>
<dbReference type="Gene3D" id="2.60.40.650">
    <property type="match status" value="1"/>
</dbReference>
<evidence type="ECO:0000256" key="17">
    <source>
        <dbReference type="ARBA" id="ARBA00023136"/>
    </source>
</evidence>
<dbReference type="InterPro" id="IPR017927">
    <property type="entry name" value="FAD-bd_FR_type"/>
</dbReference>
<dbReference type="PROSITE" id="PS50255">
    <property type="entry name" value="CYTOCHROME_B5_2"/>
    <property type="match status" value="1"/>
</dbReference>
<feature type="domain" description="FAD-binding FR-type" evidence="23">
    <location>
        <begin position="620"/>
        <end position="732"/>
    </location>
</feature>
<dbReference type="PRINTS" id="PR00406">
    <property type="entry name" value="CYTB5RDTASE"/>
</dbReference>
<organism evidence="24 25">
    <name type="scientific">Chloropicon roscoffensis</name>
    <dbReference type="NCBI Taxonomy" id="1461544"/>
    <lineage>
        <taxon>Eukaryota</taxon>
        <taxon>Viridiplantae</taxon>
        <taxon>Chlorophyta</taxon>
        <taxon>Chloropicophyceae</taxon>
        <taxon>Chloropicales</taxon>
        <taxon>Chloropicaceae</taxon>
        <taxon>Chloropicon</taxon>
    </lineage>
</organism>
<dbReference type="FunFam" id="3.90.420.10:FF:000003">
    <property type="entry name" value="Nitrate reductase"/>
    <property type="match status" value="1"/>
</dbReference>
<dbReference type="EMBL" id="CP151508">
    <property type="protein sequence ID" value="WZN63987.1"/>
    <property type="molecule type" value="Genomic_DNA"/>
</dbReference>
<dbReference type="GO" id="GO:0008482">
    <property type="term" value="F:sulfite oxidase activity"/>
    <property type="evidence" value="ECO:0007669"/>
    <property type="project" value="TreeGrafter"/>
</dbReference>
<evidence type="ECO:0000256" key="21">
    <source>
        <dbReference type="SAM" id="MobiDB-lite"/>
    </source>
</evidence>
<name>A0AAX4PCN4_9CHLO</name>
<keyword evidence="13" id="KW-0560">Oxidoreductase</keyword>